<dbReference type="Pfam" id="PF10604">
    <property type="entry name" value="Polyketide_cyc2"/>
    <property type="match status" value="1"/>
</dbReference>
<dbReference type="Proteomes" id="UP001500363">
    <property type="component" value="Unassembled WGS sequence"/>
</dbReference>
<organism evidence="1 2">
    <name type="scientific">Kribbella lupini</name>
    <dbReference type="NCBI Taxonomy" id="291602"/>
    <lineage>
        <taxon>Bacteria</taxon>
        <taxon>Bacillati</taxon>
        <taxon>Actinomycetota</taxon>
        <taxon>Actinomycetes</taxon>
        <taxon>Propionibacteriales</taxon>
        <taxon>Kribbellaceae</taxon>
        <taxon>Kribbella</taxon>
    </lineage>
</organism>
<dbReference type="InterPro" id="IPR019587">
    <property type="entry name" value="Polyketide_cyclase/dehydratase"/>
</dbReference>
<name>A0ABN2B0B9_9ACTN</name>
<sequence>MPTNTVLSRSIAIDAAPAKVFAFVADPRNLPLWAPGAVKTVEPDGDLWIFHNADSERRINVCTSSEHGTVDLLAADDPTSGVFTRVIPNGDGAEYQFTLFFPDGTPEDVVTAQSDVIDEELATVRTHCENQ</sequence>
<dbReference type="Gene3D" id="3.30.530.20">
    <property type="match status" value="1"/>
</dbReference>
<protein>
    <submittedName>
        <fullName evidence="1">SRPBCC family protein</fullName>
    </submittedName>
</protein>
<dbReference type="InterPro" id="IPR023393">
    <property type="entry name" value="START-like_dom_sf"/>
</dbReference>
<reference evidence="1 2" key="1">
    <citation type="journal article" date="2019" name="Int. J. Syst. Evol. Microbiol.">
        <title>The Global Catalogue of Microorganisms (GCM) 10K type strain sequencing project: providing services to taxonomists for standard genome sequencing and annotation.</title>
        <authorList>
            <consortium name="The Broad Institute Genomics Platform"/>
            <consortium name="The Broad Institute Genome Sequencing Center for Infectious Disease"/>
            <person name="Wu L."/>
            <person name="Ma J."/>
        </authorList>
    </citation>
    <scope>NUCLEOTIDE SEQUENCE [LARGE SCALE GENOMIC DNA]</scope>
    <source>
        <strain evidence="1 2">JCM 14303</strain>
    </source>
</reference>
<accession>A0ABN2B0B9</accession>
<proteinExistence type="predicted"/>
<gene>
    <name evidence="1" type="ORF">GCM10009741_36880</name>
</gene>
<dbReference type="SUPFAM" id="SSF55961">
    <property type="entry name" value="Bet v1-like"/>
    <property type="match status" value="1"/>
</dbReference>
<comment type="caution">
    <text evidence="1">The sequence shown here is derived from an EMBL/GenBank/DDBJ whole genome shotgun (WGS) entry which is preliminary data.</text>
</comment>
<dbReference type="RefSeq" id="WP_344175466.1">
    <property type="nucleotide sequence ID" value="NZ_BAAANC010000002.1"/>
</dbReference>
<keyword evidence="2" id="KW-1185">Reference proteome</keyword>
<dbReference type="EMBL" id="BAAANC010000002">
    <property type="protein sequence ID" value="GAA1531336.1"/>
    <property type="molecule type" value="Genomic_DNA"/>
</dbReference>
<evidence type="ECO:0000313" key="1">
    <source>
        <dbReference type="EMBL" id="GAA1531336.1"/>
    </source>
</evidence>
<evidence type="ECO:0000313" key="2">
    <source>
        <dbReference type="Proteomes" id="UP001500363"/>
    </source>
</evidence>